<organism evidence="1 2">
    <name type="scientific">Lacicoccus qingdaonensis</name>
    <dbReference type="NCBI Taxonomy" id="576118"/>
    <lineage>
        <taxon>Bacteria</taxon>
        <taxon>Bacillati</taxon>
        <taxon>Bacillota</taxon>
        <taxon>Bacilli</taxon>
        <taxon>Bacillales</taxon>
        <taxon>Salinicoccaceae</taxon>
        <taxon>Lacicoccus</taxon>
    </lineage>
</organism>
<dbReference type="AlphaFoldDB" id="A0A1G9HTC8"/>
<proteinExistence type="predicted"/>
<accession>A0A1G9HTC8</accession>
<evidence type="ECO:0000313" key="2">
    <source>
        <dbReference type="Proteomes" id="UP000199008"/>
    </source>
</evidence>
<dbReference type="Proteomes" id="UP000199008">
    <property type="component" value="Unassembled WGS sequence"/>
</dbReference>
<reference evidence="2" key="1">
    <citation type="submission" date="2016-10" db="EMBL/GenBank/DDBJ databases">
        <authorList>
            <person name="Varghese N."/>
            <person name="Submissions S."/>
        </authorList>
    </citation>
    <scope>NUCLEOTIDE SEQUENCE [LARGE SCALE GENOMIC DNA]</scope>
    <source>
        <strain evidence="2">CGMCC 1.8895</strain>
    </source>
</reference>
<protein>
    <submittedName>
        <fullName evidence="1">Uncharacterized protein</fullName>
    </submittedName>
</protein>
<sequence>MFSKKTEQLNILDLAQIVKEGRTVKPTGEFESMSGRLVVSLSPKSLFIEKNDTHTDSIYDEVFKVEIFQLHNEDTVMDQLMIIFDDDTHLEKEDISLNEAKSMFPSARSMYNFSKGRLNKVFDADMQGTSD</sequence>
<gene>
    <name evidence="1" type="ORF">SAMN05216216_12627</name>
</gene>
<dbReference type="RefSeq" id="WP_092987602.1">
    <property type="nucleotide sequence ID" value="NZ_FNFY01000026.1"/>
</dbReference>
<keyword evidence="2" id="KW-1185">Reference proteome</keyword>
<dbReference type="STRING" id="576118.SAMN05216216_12627"/>
<evidence type="ECO:0000313" key="1">
    <source>
        <dbReference type="EMBL" id="SDL16102.1"/>
    </source>
</evidence>
<name>A0A1G9HTC8_9BACL</name>
<dbReference type="OrthoDB" id="9831237at2"/>
<dbReference type="EMBL" id="FNFY01000026">
    <property type="protein sequence ID" value="SDL16102.1"/>
    <property type="molecule type" value="Genomic_DNA"/>
</dbReference>